<dbReference type="AlphaFoldDB" id="A0A166HD95"/>
<dbReference type="EMBL" id="LIIN01000103">
    <property type="protein sequence ID" value="KZX20394.1"/>
    <property type="molecule type" value="Genomic_DNA"/>
</dbReference>
<proteinExistence type="predicted"/>
<evidence type="ECO:0000313" key="3">
    <source>
        <dbReference type="Proteomes" id="UP000076717"/>
    </source>
</evidence>
<feature type="region of interest" description="Disordered" evidence="1">
    <location>
        <begin position="1"/>
        <end position="22"/>
    </location>
</feature>
<feature type="compositionally biased region" description="Basic and acidic residues" evidence="1">
    <location>
        <begin position="48"/>
        <end position="59"/>
    </location>
</feature>
<accession>A0A166HD95</accession>
<reference evidence="2 3" key="1">
    <citation type="submission" date="2015-08" db="EMBL/GenBank/DDBJ databases">
        <title>Draft Genome Sequence of Rathayibacter sp. Strain VKM Ac-2596 Isolated from Leaf Gall Induced by Plant-Parasitic Nematodes.</title>
        <authorList>
            <person name="Vasilenko O.V."/>
            <person name="Starodumova I.P."/>
            <person name="Tarlachkov S.V."/>
            <person name="Dorofeeva L.V."/>
            <person name="Evtushenko L.I."/>
        </authorList>
    </citation>
    <scope>NUCLEOTIDE SEQUENCE [LARGE SCALE GENOMIC DNA]</scope>
    <source>
        <strain evidence="2 3">VKM Ac-2596</strain>
    </source>
</reference>
<dbReference type="SMART" id="SM00894">
    <property type="entry name" value="Excalibur"/>
    <property type="match status" value="1"/>
</dbReference>
<evidence type="ECO:0000313" key="2">
    <source>
        <dbReference type="EMBL" id="KZX20394.1"/>
    </source>
</evidence>
<gene>
    <name evidence="2" type="ORF">ACH61_02500</name>
</gene>
<comment type="caution">
    <text evidence="2">The sequence shown here is derived from an EMBL/GenBank/DDBJ whole genome shotgun (WGS) entry which is preliminary data.</text>
</comment>
<dbReference type="Pfam" id="PF05901">
    <property type="entry name" value="Excalibur"/>
    <property type="match status" value="1"/>
</dbReference>
<name>A0A166HD95_9MICO</name>
<sequence>MPAQAAPAQVVPAAPSSGSGSVSYANCTAVKAAGAAPIRTGDAGYSRSLDRDGDGVACE</sequence>
<evidence type="ECO:0000256" key="1">
    <source>
        <dbReference type="SAM" id="MobiDB-lite"/>
    </source>
</evidence>
<keyword evidence="3" id="KW-1185">Reference proteome</keyword>
<dbReference type="Proteomes" id="UP000076717">
    <property type="component" value="Unassembled WGS sequence"/>
</dbReference>
<feature type="region of interest" description="Disordered" evidence="1">
    <location>
        <begin position="39"/>
        <end position="59"/>
    </location>
</feature>
<protein>
    <submittedName>
        <fullName evidence="2">Excalibur calcium-binding domain protein</fullName>
    </submittedName>
</protein>
<dbReference type="RefSeq" id="WP_068212269.1">
    <property type="nucleotide sequence ID" value="NZ_CP047186.1"/>
</dbReference>
<dbReference type="PATRIC" id="fig|1671680.3.peg.2677"/>
<dbReference type="InterPro" id="IPR008613">
    <property type="entry name" value="Excalibur_Ca-bd_domain"/>
</dbReference>
<organism evidence="2 3">
    <name type="scientific">Rathayibacter tanaceti</name>
    <dbReference type="NCBI Taxonomy" id="1671680"/>
    <lineage>
        <taxon>Bacteria</taxon>
        <taxon>Bacillati</taxon>
        <taxon>Actinomycetota</taxon>
        <taxon>Actinomycetes</taxon>
        <taxon>Micrococcales</taxon>
        <taxon>Microbacteriaceae</taxon>
        <taxon>Rathayibacter</taxon>
    </lineage>
</organism>